<protein>
    <submittedName>
        <fullName evidence="2">RE55185p</fullName>
    </submittedName>
</protein>
<accession>D9PTW5</accession>
<name>D9PTW5_DROME</name>
<proteinExistence type="evidence at transcript level"/>
<organism evidence="2">
    <name type="scientific">Drosophila melanogaster</name>
    <name type="common">Fruit fly</name>
    <dbReference type="NCBI Taxonomy" id="7227"/>
    <lineage>
        <taxon>Eukaryota</taxon>
        <taxon>Metazoa</taxon>
        <taxon>Ecdysozoa</taxon>
        <taxon>Arthropoda</taxon>
        <taxon>Hexapoda</taxon>
        <taxon>Insecta</taxon>
        <taxon>Pterygota</taxon>
        <taxon>Neoptera</taxon>
        <taxon>Endopterygota</taxon>
        <taxon>Diptera</taxon>
        <taxon>Brachycera</taxon>
        <taxon>Muscomorpha</taxon>
        <taxon>Ephydroidea</taxon>
        <taxon>Drosophilidae</taxon>
        <taxon>Drosophila</taxon>
        <taxon>Sophophora</taxon>
    </lineage>
</organism>
<sequence length="54" mass="6226">MSWNSNGQGLSFVAMGHQQLDAVEQYLEQPTQLPSNMWANPEPQKSSWNHRVNR</sequence>
<dbReference type="EMBL" id="BT125124">
    <property type="protein sequence ID" value="ADM07130.1"/>
    <property type="molecule type" value="mRNA"/>
</dbReference>
<evidence type="ECO:0000256" key="1">
    <source>
        <dbReference type="SAM" id="MobiDB-lite"/>
    </source>
</evidence>
<feature type="region of interest" description="Disordered" evidence="1">
    <location>
        <begin position="33"/>
        <end position="54"/>
    </location>
</feature>
<dbReference type="AlphaFoldDB" id="D9PTW5"/>
<reference evidence="2" key="1">
    <citation type="submission" date="2010-08" db="EMBL/GenBank/DDBJ databases">
        <authorList>
            <person name="Carlson J."/>
            <person name="Booth B."/>
            <person name="Frise E."/>
            <person name="Park S."/>
            <person name="Wan K."/>
            <person name="Yu C."/>
            <person name="Celniker S."/>
        </authorList>
    </citation>
    <scope>NUCLEOTIDE SEQUENCE</scope>
    <source>
        <strain evidence="2">Berkeley</strain>
    </source>
</reference>
<evidence type="ECO:0000313" key="2">
    <source>
        <dbReference type="EMBL" id="ADM07130.1"/>
    </source>
</evidence>